<dbReference type="Gene3D" id="3.80.10.10">
    <property type="entry name" value="Ribonuclease Inhibitor"/>
    <property type="match status" value="1"/>
</dbReference>
<dbReference type="PROSITE" id="PS51257">
    <property type="entry name" value="PROKAR_LIPOPROTEIN"/>
    <property type="match status" value="1"/>
</dbReference>
<evidence type="ECO:0000256" key="1">
    <source>
        <dbReference type="ARBA" id="ARBA00022614"/>
    </source>
</evidence>
<evidence type="ECO:0000256" key="2">
    <source>
        <dbReference type="ARBA" id="ARBA00022737"/>
    </source>
</evidence>
<feature type="region of interest" description="Disordered" evidence="3">
    <location>
        <begin position="26"/>
        <end position="72"/>
    </location>
</feature>
<dbReference type="EMBL" id="JAGTJJ010000045">
    <property type="protein sequence ID" value="MDC3986962.1"/>
    <property type="molecule type" value="Genomic_DNA"/>
</dbReference>
<reference evidence="4 5" key="1">
    <citation type="submission" date="2021-04" db="EMBL/GenBank/DDBJ databases">
        <title>Genome analysis of Polyangium sp.</title>
        <authorList>
            <person name="Li Y."/>
            <person name="Wang J."/>
        </authorList>
    </citation>
    <scope>NUCLEOTIDE SEQUENCE [LARGE SCALE GENOMIC DNA]</scope>
    <source>
        <strain evidence="4 5">SDU14</strain>
    </source>
</reference>
<keyword evidence="5" id="KW-1185">Reference proteome</keyword>
<gene>
    <name evidence="4" type="ORF">KEG57_41220</name>
</gene>
<proteinExistence type="predicted"/>
<evidence type="ECO:0000313" key="5">
    <source>
        <dbReference type="Proteomes" id="UP001151081"/>
    </source>
</evidence>
<name>A0A9X4AY96_9BACT</name>
<protein>
    <submittedName>
        <fullName evidence="4">Leucine-rich repeat domain-containing protein</fullName>
    </submittedName>
</protein>
<evidence type="ECO:0000256" key="3">
    <source>
        <dbReference type="SAM" id="MobiDB-lite"/>
    </source>
</evidence>
<sequence length="271" mass="28746">MLPRTIAPLAGIALSIALTSLVGCDEKKPDAAPTKPSAAPVASAAQAPTPTPTPTPTPSAAEPAPPPKKKDVVCSKDATITFTDPKFEDAVRSQAQKQEGTLTRADLGKVKTLKLTEVKLDELDPCLFPLFTSVKGVYLPPGKIEDLSPLKTLTTIESLRIAATQVKDLTPLAGLAKLDRLDIGRTPVKDLTPLSGLTNLTELQIDETEVTDLTPLSKLKKLEMLQMKRTRITDLSPLKELKSLKSLHIGGSAVSGQAVILGIPGLKVNDE</sequence>
<keyword evidence="1" id="KW-0433">Leucine-rich repeat</keyword>
<dbReference type="Proteomes" id="UP001151081">
    <property type="component" value="Unassembled WGS sequence"/>
</dbReference>
<keyword evidence="2" id="KW-0677">Repeat</keyword>
<evidence type="ECO:0000313" key="4">
    <source>
        <dbReference type="EMBL" id="MDC3986962.1"/>
    </source>
</evidence>
<feature type="compositionally biased region" description="Low complexity" evidence="3">
    <location>
        <begin position="31"/>
        <end position="48"/>
    </location>
</feature>
<dbReference type="InterPro" id="IPR032675">
    <property type="entry name" value="LRR_dom_sf"/>
</dbReference>
<dbReference type="SUPFAM" id="SSF52058">
    <property type="entry name" value="L domain-like"/>
    <property type="match status" value="1"/>
</dbReference>
<organism evidence="4 5">
    <name type="scientific">Polyangium jinanense</name>
    <dbReference type="NCBI Taxonomy" id="2829994"/>
    <lineage>
        <taxon>Bacteria</taxon>
        <taxon>Pseudomonadati</taxon>
        <taxon>Myxococcota</taxon>
        <taxon>Polyangia</taxon>
        <taxon>Polyangiales</taxon>
        <taxon>Polyangiaceae</taxon>
        <taxon>Polyangium</taxon>
    </lineage>
</organism>
<dbReference type="InterPro" id="IPR050836">
    <property type="entry name" value="SDS22/Internalin_LRR"/>
</dbReference>
<accession>A0A9X4AY96</accession>
<dbReference type="RefSeq" id="WP_272426554.1">
    <property type="nucleotide sequence ID" value="NZ_JAGTJJ010000045.1"/>
</dbReference>
<dbReference type="AlphaFoldDB" id="A0A9X4AY96"/>
<comment type="caution">
    <text evidence="4">The sequence shown here is derived from an EMBL/GenBank/DDBJ whole genome shotgun (WGS) entry which is preliminary data.</text>
</comment>
<dbReference type="PANTHER" id="PTHR46652">
    <property type="entry name" value="LEUCINE-RICH REPEAT AND IQ DOMAIN-CONTAINING PROTEIN 1-RELATED"/>
    <property type="match status" value="1"/>
</dbReference>
<dbReference type="PANTHER" id="PTHR46652:SF3">
    <property type="entry name" value="LEUCINE-RICH REPEAT-CONTAINING PROTEIN 9"/>
    <property type="match status" value="1"/>
</dbReference>